<evidence type="ECO:0000259" key="1">
    <source>
        <dbReference type="Pfam" id="PF00296"/>
    </source>
</evidence>
<dbReference type="OrthoDB" id="7903015at2"/>
<dbReference type="SUPFAM" id="SSF51679">
    <property type="entry name" value="Bacterial luciferase-like"/>
    <property type="match status" value="1"/>
</dbReference>
<gene>
    <name evidence="2" type="ORF">E4U02_04595</name>
</gene>
<protein>
    <submittedName>
        <fullName evidence="2">Putative FMN-dependent luciferase-like monooxygenase</fullName>
    </submittedName>
</protein>
<dbReference type="GO" id="GO:0016705">
    <property type="term" value="F:oxidoreductase activity, acting on paired donors, with incorporation or reduction of molecular oxygen"/>
    <property type="evidence" value="ECO:0007669"/>
    <property type="project" value="InterPro"/>
</dbReference>
<dbReference type="InterPro" id="IPR024003">
    <property type="entry name" value="Luciferase-like_KPN01858"/>
</dbReference>
<evidence type="ECO:0000313" key="3">
    <source>
        <dbReference type="Proteomes" id="UP000298358"/>
    </source>
</evidence>
<dbReference type="InterPro" id="IPR011251">
    <property type="entry name" value="Luciferase-like_dom"/>
</dbReference>
<dbReference type="PANTHER" id="PTHR30137:SF15">
    <property type="entry name" value="BLL6902 PROTEIN"/>
    <property type="match status" value="1"/>
</dbReference>
<dbReference type="AlphaFoldDB" id="A0A4Y9FXW6"/>
<dbReference type="Proteomes" id="UP000298358">
    <property type="component" value="Unassembled WGS sequence"/>
</dbReference>
<reference evidence="2 3" key="1">
    <citation type="submission" date="2019-03" db="EMBL/GenBank/DDBJ databases">
        <title>Diversity of the mouse oral microbiome.</title>
        <authorList>
            <person name="Joseph S."/>
            <person name="Aduse-Opoku J."/>
            <person name="Curtis M."/>
            <person name="Wade W."/>
            <person name="Hashim A."/>
        </authorList>
    </citation>
    <scope>NUCLEOTIDE SEQUENCE [LARGE SCALE GENOMIC DNA]</scope>
    <source>
        <strain evidence="2 3">P1012</strain>
    </source>
</reference>
<organism evidence="2 3">
    <name type="scientific">Microbacterium paludicola</name>
    <dbReference type="NCBI Taxonomy" id="300019"/>
    <lineage>
        <taxon>Bacteria</taxon>
        <taxon>Bacillati</taxon>
        <taxon>Actinomycetota</taxon>
        <taxon>Actinomycetes</taxon>
        <taxon>Micrococcales</taxon>
        <taxon>Microbacteriaceae</taxon>
        <taxon>Microbacterium</taxon>
    </lineage>
</organism>
<keyword evidence="2" id="KW-0560">Oxidoreductase</keyword>
<dbReference type="RefSeq" id="WP_135113627.1">
    <property type="nucleotide sequence ID" value="NZ_JADGLL010000006.1"/>
</dbReference>
<dbReference type="GO" id="GO:0004497">
    <property type="term" value="F:monooxygenase activity"/>
    <property type="evidence" value="ECO:0007669"/>
    <property type="project" value="UniProtKB-KW"/>
</dbReference>
<dbReference type="Pfam" id="PF00296">
    <property type="entry name" value="Bac_luciferase"/>
    <property type="match status" value="1"/>
</dbReference>
<accession>A0A4Y9FXW6</accession>
<dbReference type="InterPro" id="IPR036661">
    <property type="entry name" value="Luciferase-like_sf"/>
</dbReference>
<keyword evidence="2" id="KW-0503">Monooxygenase</keyword>
<keyword evidence="3" id="KW-1185">Reference proteome</keyword>
<sequence>MTGPRIGFFTRLLEDAPAADRYRFALEQIAQAERSGFASAWVAQHHFGETEGGLPSPFVLLAAAAERTSRIALATGVVTLPIDDPLRAAEDASVLDALSGGRVQLGVASGGTPSSFAPFGRDAQRRREIFAEHFAVFRDALAGRGIRGTEARIYPAAGDLDRRIWQATFSVDGGIRAGRDGDGLLLSRTQPRPGDARDLPLHDLQLPIIDAYREALPEGAPFRVLASRTAVVVDEENRTRVLELAEPGLRDLAEGMLGIDTTGLDIDDLARLTDSHIGTPDEVAASLAADRAIAASTDVSFQIHSVDAPHEMTLRSLELLATEIAPRLGYEVGADAARSLSAAHRVHA</sequence>
<proteinExistence type="predicted"/>
<feature type="domain" description="Luciferase-like" evidence="1">
    <location>
        <begin position="18"/>
        <end position="235"/>
    </location>
</feature>
<dbReference type="InterPro" id="IPR050766">
    <property type="entry name" value="Bact_Lucif_Oxidored"/>
</dbReference>
<dbReference type="NCBIfam" id="TIGR04027">
    <property type="entry name" value="LLM_KPN_01858"/>
    <property type="match status" value="1"/>
</dbReference>
<dbReference type="GO" id="GO:0005829">
    <property type="term" value="C:cytosol"/>
    <property type="evidence" value="ECO:0007669"/>
    <property type="project" value="TreeGrafter"/>
</dbReference>
<name>A0A4Y9FXW6_9MICO</name>
<dbReference type="PANTHER" id="PTHR30137">
    <property type="entry name" value="LUCIFERASE-LIKE MONOOXYGENASE"/>
    <property type="match status" value="1"/>
</dbReference>
<dbReference type="EMBL" id="SPQB01000006">
    <property type="protein sequence ID" value="TFU33730.1"/>
    <property type="molecule type" value="Genomic_DNA"/>
</dbReference>
<evidence type="ECO:0000313" key="2">
    <source>
        <dbReference type="EMBL" id="TFU33730.1"/>
    </source>
</evidence>
<comment type="caution">
    <text evidence="2">The sequence shown here is derived from an EMBL/GenBank/DDBJ whole genome shotgun (WGS) entry which is preliminary data.</text>
</comment>
<dbReference type="Gene3D" id="3.20.20.30">
    <property type="entry name" value="Luciferase-like domain"/>
    <property type="match status" value="1"/>
</dbReference>